<dbReference type="InterPro" id="IPR016166">
    <property type="entry name" value="FAD-bd_PCMH"/>
</dbReference>
<dbReference type="Pfam" id="PF08031">
    <property type="entry name" value="BBE"/>
    <property type="match status" value="1"/>
</dbReference>
<comment type="caution">
    <text evidence="5">The sequence shown here is derived from an EMBL/GenBank/DDBJ whole genome shotgun (WGS) entry which is preliminary data.</text>
</comment>
<protein>
    <submittedName>
        <fullName evidence="5">FAD-binding, type 2</fullName>
    </submittedName>
</protein>
<dbReference type="Proteomes" id="UP000078544">
    <property type="component" value="Unassembled WGS sequence"/>
</dbReference>
<keyword evidence="3" id="KW-0732">Signal</keyword>
<dbReference type="Gene3D" id="3.30.465.10">
    <property type="match status" value="1"/>
</dbReference>
<dbReference type="InterPro" id="IPR012951">
    <property type="entry name" value="BBE"/>
</dbReference>
<dbReference type="STRING" id="1081109.A0A167VYL2"/>
<accession>A0A167VYL2</accession>
<comment type="similarity">
    <text evidence="1">Belongs to the oxygen-dependent FAD-linked oxidoreductase family.</text>
</comment>
<dbReference type="PANTHER" id="PTHR13878">
    <property type="entry name" value="GULONOLACTONE OXIDASE"/>
    <property type="match status" value="1"/>
</dbReference>
<feature type="domain" description="FAD-binding PCMH-type" evidence="4">
    <location>
        <begin position="120"/>
        <end position="303"/>
    </location>
</feature>
<dbReference type="InterPro" id="IPR050432">
    <property type="entry name" value="FAD-linked_Oxidoreductases_BP"/>
</dbReference>
<sequence length="576" mass="63336">MARFLALSLFSSSVLAAGSWTPQHVNDLNQTLRGKVKALEPFARPCFSLYEGRQVPLDQTECSKIQQHYNSPTFRSEYPGAYMYEQSSMCASNSTSADECLLNISDPKDTGAFEQKSCNQGEVPPFYIEVKEANDAVQAFRYAARSGGKITIKNSGHTFQKDSSQKGALMLWTRNLRTLKRDRAFVPEGCSARESFSVITTGAGINCGEAYDFAEDNDATIVCAYSATVGLSGGFVQSGGHGVLSPSLGLAVDRVVQFTVVTPDGRVRKANACQNRDLFWALRGGGGGTFGVVIDATHRVENRIPIALASIGVDPASKIAVYGFMEALVDDTLALAKDGWGGHIYGNKIVYVNPKMTSEAQARGSMNKMIQVARRYGGTANITIVPSFHTIYKDYIIPSAQPVGLLTLINLRLMPDRVFFTPQLKRNLKQYFKEFINAGNLPYIPVSGPYTVKDTTKGTSALPAWKNTIWEFGDAAYWKWNHTLDERIQTVESVQQLSAKYKTLTDGGGAYRNEGNPFNPDWQRDNFGGLYGPLLEVKKRYDPKGVLNCHKCVGWTDKDSQASCFGIFENGKTVQT</sequence>
<dbReference type="OrthoDB" id="9983560at2759"/>
<reference evidence="5 6" key="1">
    <citation type="journal article" date="2016" name="Genome Biol. Evol.">
        <title>Divergent and convergent evolution of fungal pathogenicity.</title>
        <authorList>
            <person name="Shang Y."/>
            <person name="Xiao G."/>
            <person name="Zheng P."/>
            <person name="Cen K."/>
            <person name="Zhan S."/>
            <person name="Wang C."/>
        </authorList>
    </citation>
    <scope>NUCLEOTIDE SEQUENCE [LARGE SCALE GENOMIC DNA]</scope>
    <source>
        <strain evidence="5 6">RCEF 2490</strain>
    </source>
</reference>
<keyword evidence="6" id="KW-1185">Reference proteome</keyword>
<evidence type="ECO:0000256" key="3">
    <source>
        <dbReference type="SAM" id="SignalP"/>
    </source>
</evidence>
<name>A0A167VYL2_9HYPO</name>
<dbReference type="InterPro" id="IPR016169">
    <property type="entry name" value="FAD-bd_PCMH_sub2"/>
</dbReference>
<dbReference type="GO" id="GO:0071949">
    <property type="term" value="F:FAD binding"/>
    <property type="evidence" value="ECO:0007669"/>
    <property type="project" value="InterPro"/>
</dbReference>
<feature type="chain" id="PRO_5007893728" evidence="3">
    <location>
        <begin position="17"/>
        <end position="576"/>
    </location>
</feature>
<dbReference type="PROSITE" id="PS51387">
    <property type="entry name" value="FAD_PCMH"/>
    <property type="match status" value="1"/>
</dbReference>
<evidence type="ECO:0000313" key="5">
    <source>
        <dbReference type="EMBL" id="KZZ88186.1"/>
    </source>
</evidence>
<evidence type="ECO:0000313" key="6">
    <source>
        <dbReference type="Proteomes" id="UP000078544"/>
    </source>
</evidence>
<proteinExistence type="inferred from homology"/>
<dbReference type="InterPro" id="IPR006094">
    <property type="entry name" value="Oxid_FAD_bind_N"/>
</dbReference>
<keyword evidence="2" id="KW-0560">Oxidoreductase</keyword>
<organism evidence="5 6">
    <name type="scientific">Moelleriella libera RCEF 2490</name>
    <dbReference type="NCBI Taxonomy" id="1081109"/>
    <lineage>
        <taxon>Eukaryota</taxon>
        <taxon>Fungi</taxon>
        <taxon>Dikarya</taxon>
        <taxon>Ascomycota</taxon>
        <taxon>Pezizomycotina</taxon>
        <taxon>Sordariomycetes</taxon>
        <taxon>Hypocreomycetidae</taxon>
        <taxon>Hypocreales</taxon>
        <taxon>Clavicipitaceae</taxon>
        <taxon>Moelleriella</taxon>
    </lineage>
</organism>
<dbReference type="EMBL" id="AZGY01000031">
    <property type="protein sequence ID" value="KZZ88186.1"/>
    <property type="molecule type" value="Genomic_DNA"/>
</dbReference>
<dbReference type="PANTHER" id="PTHR13878:SF91">
    <property type="entry name" value="FAD BINDING DOMAIN PROTEIN (AFU_ORTHOLOGUE AFUA_6G12070)-RELATED"/>
    <property type="match status" value="1"/>
</dbReference>
<evidence type="ECO:0000256" key="2">
    <source>
        <dbReference type="ARBA" id="ARBA00023002"/>
    </source>
</evidence>
<dbReference type="AlphaFoldDB" id="A0A167VYL2"/>
<gene>
    <name evidence="5" type="ORF">AAL_08168</name>
</gene>
<dbReference type="SUPFAM" id="SSF56176">
    <property type="entry name" value="FAD-binding/transporter-associated domain-like"/>
    <property type="match status" value="1"/>
</dbReference>
<dbReference type="InterPro" id="IPR036318">
    <property type="entry name" value="FAD-bd_PCMH-like_sf"/>
</dbReference>
<evidence type="ECO:0000259" key="4">
    <source>
        <dbReference type="PROSITE" id="PS51387"/>
    </source>
</evidence>
<evidence type="ECO:0000256" key="1">
    <source>
        <dbReference type="ARBA" id="ARBA00005466"/>
    </source>
</evidence>
<dbReference type="Pfam" id="PF01565">
    <property type="entry name" value="FAD_binding_4"/>
    <property type="match status" value="1"/>
</dbReference>
<feature type="signal peptide" evidence="3">
    <location>
        <begin position="1"/>
        <end position="16"/>
    </location>
</feature>
<dbReference type="GO" id="GO:0016491">
    <property type="term" value="F:oxidoreductase activity"/>
    <property type="evidence" value="ECO:0007669"/>
    <property type="project" value="UniProtKB-KW"/>
</dbReference>